<evidence type="ECO:0000313" key="6">
    <source>
        <dbReference type="EMBL" id="KAG0565897.1"/>
    </source>
</evidence>
<dbReference type="Pfam" id="PF08167">
    <property type="entry name" value="RIX1"/>
    <property type="match status" value="1"/>
</dbReference>
<evidence type="ECO:0000313" key="7">
    <source>
        <dbReference type="Proteomes" id="UP000822688"/>
    </source>
</evidence>
<comment type="caution">
    <text evidence="6">The sequence shown here is derived from an EMBL/GenBank/DDBJ whole genome shotgun (WGS) entry which is preliminary data.</text>
</comment>
<dbReference type="PANTHER" id="PTHR34105:SF1">
    <property type="entry name" value="PROLINE-, GLUTAMIC ACID- AND LEUCINE-RICH PROTEIN 1"/>
    <property type="match status" value="1"/>
</dbReference>
<dbReference type="SUPFAM" id="SSF48371">
    <property type="entry name" value="ARM repeat"/>
    <property type="match status" value="1"/>
</dbReference>
<feature type="region of interest" description="Disordered" evidence="4">
    <location>
        <begin position="470"/>
        <end position="509"/>
    </location>
</feature>
<dbReference type="EMBL" id="CM026428">
    <property type="protein sequence ID" value="KAG0565897.1"/>
    <property type="molecule type" value="Genomic_DNA"/>
</dbReference>
<dbReference type="InterPro" id="IPR016024">
    <property type="entry name" value="ARM-type_fold"/>
</dbReference>
<dbReference type="Proteomes" id="UP000822688">
    <property type="component" value="Chromosome 7"/>
</dbReference>
<name>A0A8T0H5D0_CERPU</name>
<evidence type="ECO:0000256" key="2">
    <source>
        <dbReference type="ARBA" id="ARBA00010511"/>
    </source>
</evidence>
<keyword evidence="7" id="KW-1185">Reference proteome</keyword>
<comment type="subcellular location">
    <subcellularLocation>
        <location evidence="1">Nucleus</location>
    </subcellularLocation>
</comment>
<comment type="similarity">
    <text evidence="2">Belongs to the RIX1/PELP1 family.</text>
</comment>
<feature type="region of interest" description="Disordered" evidence="4">
    <location>
        <begin position="280"/>
        <end position="309"/>
    </location>
</feature>
<dbReference type="AlphaFoldDB" id="A0A8T0H5D0"/>
<evidence type="ECO:0000256" key="3">
    <source>
        <dbReference type="ARBA" id="ARBA00023242"/>
    </source>
</evidence>
<keyword evidence="3" id="KW-0539">Nucleus</keyword>
<dbReference type="GO" id="GO:0006364">
    <property type="term" value="P:rRNA processing"/>
    <property type="evidence" value="ECO:0007669"/>
    <property type="project" value="TreeGrafter"/>
</dbReference>
<dbReference type="Gene3D" id="1.25.10.10">
    <property type="entry name" value="Leucine-rich Repeat Variant"/>
    <property type="match status" value="1"/>
</dbReference>
<organism evidence="6 7">
    <name type="scientific">Ceratodon purpureus</name>
    <name type="common">Fire moss</name>
    <name type="synonym">Dicranum purpureum</name>
    <dbReference type="NCBI Taxonomy" id="3225"/>
    <lineage>
        <taxon>Eukaryota</taxon>
        <taxon>Viridiplantae</taxon>
        <taxon>Streptophyta</taxon>
        <taxon>Embryophyta</taxon>
        <taxon>Bryophyta</taxon>
        <taxon>Bryophytina</taxon>
        <taxon>Bryopsida</taxon>
        <taxon>Dicranidae</taxon>
        <taxon>Pseudoditrichales</taxon>
        <taxon>Ditrichaceae</taxon>
        <taxon>Ceratodon</taxon>
    </lineage>
</organism>
<feature type="region of interest" description="Disordered" evidence="4">
    <location>
        <begin position="807"/>
        <end position="869"/>
    </location>
</feature>
<feature type="compositionally biased region" description="Basic and acidic residues" evidence="4">
    <location>
        <begin position="827"/>
        <end position="836"/>
    </location>
</feature>
<feature type="compositionally biased region" description="Acidic residues" evidence="4">
    <location>
        <begin position="948"/>
        <end position="957"/>
    </location>
</feature>
<feature type="compositionally biased region" description="Polar residues" evidence="4">
    <location>
        <begin position="841"/>
        <end position="869"/>
    </location>
</feature>
<evidence type="ECO:0000256" key="1">
    <source>
        <dbReference type="ARBA" id="ARBA00004123"/>
    </source>
</evidence>
<dbReference type="PANTHER" id="PTHR34105">
    <property type="entry name" value="PROLINE-, GLUTAMIC ACID- AND LEUCINE-RICH PROTEIN 1"/>
    <property type="match status" value="1"/>
</dbReference>
<gene>
    <name evidence="6" type="ORF">KC19_7G021900</name>
</gene>
<protein>
    <recommendedName>
        <fullName evidence="5">Pre-rRNA-processing protein RIX1 N-terminal domain-containing protein</fullName>
    </recommendedName>
</protein>
<feature type="domain" description="Pre-rRNA-processing protein RIX1 N-terminal" evidence="5">
    <location>
        <begin position="29"/>
        <end position="209"/>
    </location>
</feature>
<reference evidence="6" key="1">
    <citation type="submission" date="2020-06" db="EMBL/GenBank/DDBJ databases">
        <title>WGS assembly of Ceratodon purpureus strain R40.</title>
        <authorList>
            <person name="Carey S.B."/>
            <person name="Jenkins J."/>
            <person name="Shu S."/>
            <person name="Lovell J.T."/>
            <person name="Sreedasyam A."/>
            <person name="Maumus F."/>
            <person name="Tiley G.P."/>
            <person name="Fernandez-Pozo N."/>
            <person name="Barry K."/>
            <person name="Chen C."/>
            <person name="Wang M."/>
            <person name="Lipzen A."/>
            <person name="Daum C."/>
            <person name="Saski C.A."/>
            <person name="Payton A.C."/>
            <person name="Mcbreen J.C."/>
            <person name="Conrad R.E."/>
            <person name="Kollar L.M."/>
            <person name="Olsson S."/>
            <person name="Huttunen S."/>
            <person name="Landis J.B."/>
            <person name="Wickett N.J."/>
            <person name="Johnson M.G."/>
            <person name="Rensing S.A."/>
            <person name="Grimwood J."/>
            <person name="Schmutz J."/>
            <person name="Mcdaniel S.F."/>
        </authorList>
    </citation>
    <scope>NUCLEOTIDE SEQUENCE</scope>
    <source>
        <strain evidence="6">R40</strain>
    </source>
</reference>
<sequence>MRDADVLLHLASDPRLANLLSDACNVTEASALLSSAVASIRSHNLLRESVASGVKGKQAVDAGRAANDAWVAKVFGLVSSAAAESRWAGLCLLGVTVQECSRQRLLECYNSWFMKVLPFLKQQTDPVFVRAAACASLTDLIVRLGGLTEVVGVRRDCANFISKFIQPLLQLIGDKNSNVLLNEAMDLLIAVLKNFPNCLRQQFINVEVSLVARFTDVNCHSSVGQKCAKALAFLPKAQGDAASWSSLMRRILIAINADLDFAFRGMEDASVAEGATRALLPQGQEPPRSLGEDPQKPLGDQSLPSSTGIQPGKNLWSQLLPRISYLLHCCNYLLISPYPTPVPAPVGPLLSLIMRILGVDGSRSSSSLGSSVFSSQHVSVCSELPALHLSALELLSATLRGVRGQLLPRGAALARLLTDHFRRTGGRYPNLRIKLYAISRHLFIAMGAGMTSALAPAVVGSALLDLKGSSSREHLPPSNVAKTSGVSSGSQGTNSKKRKEAGGLPGDHSINDLAEVANVEGEGRAPLAVQVAALQALEALLNTGGALLPERWRAEVDAALAGVAIGVAADTTSFNISCDKDSSHSRKSTSVDMQVAAYQALLASLLAPCGHRPPYLAQGLALFRNGRKEVGTEVATVCARALMALEPLIHPRCLPSANAFTEMAGGHGMNGTPSYLQKSNKSGHPSSMISGGNDFGRFGGSSMKFGHMSMDPWAEVDTWLGYGDDTGDDNVISHPERSDALLNGVANGSPGSLAAEKVSSANGINNGSLGAADRVTSAHSYEVRLTTPSKPSKNELVEDPMQIETETAVPVNNTLARDSNETGHAASESRPEDSLSKQKLGAQTPSATNIAEPTSQGGELQNSQSPVPENELVTTSIDIATSTAVNTSTLISTSQSNHASSSVIETKTVSVEVTTSTVSAAEDILMFPKAAHQVGSDSDSDGPLPDIVDGDPDPESD</sequence>
<dbReference type="InterPro" id="IPR012583">
    <property type="entry name" value="RIX1_N"/>
</dbReference>
<evidence type="ECO:0000256" key="4">
    <source>
        <dbReference type="SAM" id="MobiDB-lite"/>
    </source>
</evidence>
<proteinExistence type="inferred from homology"/>
<accession>A0A8T0H5D0</accession>
<dbReference type="InterPro" id="IPR011989">
    <property type="entry name" value="ARM-like"/>
</dbReference>
<feature type="region of interest" description="Disordered" evidence="4">
    <location>
        <begin position="931"/>
        <end position="957"/>
    </location>
</feature>
<feature type="compositionally biased region" description="Polar residues" evidence="4">
    <location>
        <begin position="480"/>
        <end position="494"/>
    </location>
</feature>
<dbReference type="GO" id="GO:0005634">
    <property type="term" value="C:nucleus"/>
    <property type="evidence" value="ECO:0007669"/>
    <property type="project" value="UniProtKB-SubCell"/>
</dbReference>
<evidence type="ECO:0000259" key="5">
    <source>
        <dbReference type="Pfam" id="PF08167"/>
    </source>
</evidence>